<dbReference type="GO" id="GO:0030976">
    <property type="term" value="F:thiamine pyrophosphate binding"/>
    <property type="evidence" value="ECO:0007669"/>
    <property type="project" value="UniProtKB-UniRule"/>
</dbReference>
<keyword evidence="7 11" id="KW-0479">Metal-binding</keyword>
<evidence type="ECO:0000256" key="3">
    <source>
        <dbReference type="ARBA" id="ARBA00007812"/>
    </source>
</evidence>
<dbReference type="CDD" id="cd02015">
    <property type="entry name" value="TPP_AHAS"/>
    <property type="match status" value="1"/>
</dbReference>
<dbReference type="PANTHER" id="PTHR18968">
    <property type="entry name" value="THIAMINE PYROPHOSPHATE ENZYMES"/>
    <property type="match status" value="1"/>
</dbReference>
<comment type="pathway">
    <text evidence="2 11">Amino-acid biosynthesis; L-valine biosynthesis; L-valine from pyruvate: step 1/4.</text>
</comment>
<keyword evidence="5 11" id="KW-0028">Amino-acid biosynthesis</keyword>
<dbReference type="FunFam" id="3.40.50.970:FF:000007">
    <property type="entry name" value="Acetolactate synthase"/>
    <property type="match status" value="1"/>
</dbReference>
<evidence type="ECO:0000259" key="14">
    <source>
        <dbReference type="Pfam" id="PF02776"/>
    </source>
</evidence>
<reference evidence="15 16" key="1">
    <citation type="submission" date="2022-12" db="EMBL/GenBank/DDBJ databases">
        <title>Metagenome assembled genome from gulf of manar.</title>
        <authorList>
            <person name="Kohli P."/>
            <person name="Pk S."/>
            <person name="Venkata Ramana C."/>
            <person name="Sasikala C."/>
        </authorList>
    </citation>
    <scope>NUCLEOTIDE SEQUENCE [LARGE SCALE GENOMIC DNA]</scope>
    <source>
        <strain evidence="15">JB008</strain>
    </source>
</reference>
<keyword evidence="9 11" id="KW-0786">Thiamine pyrophosphate</keyword>
<evidence type="ECO:0000256" key="7">
    <source>
        <dbReference type="ARBA" id="ARBA00022723"/>
    </source>
</evidence>
<dbReference type="InterPro" id="IPR012846">
    <property type="entry name" value="Acetolactate_synth_lsu"/>
</dbReference>
<evidence type="ECO:0000256" key="6">
    <source>
        <dbReference type="ARBA" id="ARBA00022679"/>
    </source>
</evidence>
<accession>A0AAJ1MJ52</accession>
<dbReference type="CDD" id="cd07035">
    <property type="entry name" value="TPP_PYR_POX_like"/>
    <property type="match status" value="1"/>
</dbReference>
<feature type="domain" description="Thiamine pyrophosphate enzyme TPP-binding" evidence="13">
    <location>
        <begin position="393"/>
        <end position="555"/>
    </location>
</feature>
<sequence>MMVYTGAEMVIECLRKEGVDTIFGYPGGVVIPVFDTLFHANDINVILTRHEQAAVHAADAYARSSGKTGVCLVTSGPGATNTVTGLATANFDSVPLVCISGQVPRNMIGNDAFQEADVVGITRPVTKHNYIVTEREKLSKTLKESFHIASTGRPGPVVIDVPKDVFTQPIEDSYPSKVSLIGYSTPGKGHKGQVKRAAAAINEAQKPLLFAGGGINVGDSSDIFRKIVKKTKIPVVTSLMGIGAIDTNNENNLGMLGMHGTYAANMAVSSCDLIFGIGVRFDDRVTGDLAKFAPHAKIVHLDIDPSAIARNVPVEIPIVGDAGLVLEELLPLLDTPERSEWHSIIADWKKAAKCKNATEGKDLPEIPTARLMPLEVINKVNRKFPEAIVTTEVGQNQMWTALYWEFKKSRTFITSGGLGTMGYGFPAAVGAAIANPDKRVIAVSGDGSFQMNLQELATAVKNKLSIVIVILNNGYLGMVRQWQEMFYGKRYSSTHLNDVETLEKQPEVTPDGTPDFIKLADAYGAAGYRVYNSNDLSEAIEKASANTSGPTIIDCIIEPEANVFPMVPPGAGLEEMVFCTNEDEE</sequence>
<keyword evidence="10 11" id="KW-0100">Branched-chain amino acid biosynthesis</keyword>
<dbReference type="InterPro" id="IPR029035">
    <property type="entry name" value="DHS-like_NAD/FAD-binding_dom"/>
</dbReference>
<dbReference type="SUPFAM" id="SSF52518">
    <property type="entry name" value="Thiamin diphosphate-binding fold (THDP-binding)"/>
    <property type="match status" value="2"/>
</dbReference>
<dbReference type="Gene3D" id="3.40.50.1220">
    <property type="entry name" value="TPP-binding domain"/>
    <property type="match status" value="1"/>
</dbReference>
<evidence type="ECO:0000256" key="11">
    <source>
        <dbReference type="RuleBase" id="RU003591"/>
    </source>
</evidence>
<evidence type="ECO:0000259" key="13">
    <source>
        <dbReference type="Pfam" id="PF02775"/>
    </source>
</evidence>
<dbReference type="GO" id="GO:0009097">
    <property type="term" value="P:isoleucine biosynthetic process"/>
    <property type="evidence" value="ECO:0007669"/>
    <property type="project" value="TreeGrafter"/>
</dbReference>
<comment type="caution">
    <text evidence="15">The sequence shown here is derived from an EMBL/GenBank/DDBJ whole genome shotgun (WGS) entry which is preliminary data.</text>
</comment>
<evidence type="ECO:0000256" key="5">
    <source>
        <dbReference type="ARBA" id="ARBA00022605"/>
    </source>
</evidence>
<dbReference type="Gene3D" id="3.40.50.970">
    <property type="match status" value="2"/>
</dbReference>
<dbReference type="InterPro" id="IPR012001">
    <property type="entry name" value="Thiamin_PyroP_enz_TPP-bd_dom"/>
</dbReference>
<dbReference type="Pfam" id="PF00205">
    <property type="entry name" value="TPP_enzyme_M"/>
    <property type="match status" value="1"/>
</dbReference>
<organism evidence="15 16">
    <name type="scientific">Candidatus Thalassospirochaeta sargassi</name>
    <dbReference type="NCBI Taxonomy" id="3119039"/>
    <lineage>
        <taxon>Bacteria</taxon>
        <taxon>Pseudomonadati</taxon>
        <taxon>Spirochaetota</taxon>
        <taxon>Spirochaetia</taxon>
        <taxon>Spirochaetales</taxon>
        <taxon>Spirochaetaceae</taxon>
        <taxon>Candidatus Thalassospirochaeta</taxon>
    </lineage>
</organism>
<dbReference type="EC" id="2.2.1.6" evidence="4 11"/>
<evidence type="ECO:0000256" key="1">
    <source>
        <dbReference type="ARBA" id="ARBA00004974"/>
    </source>
</evidence>
<feature type="domain" description="Thiamine pyrophosphate enzyme N-terminal TPP-binding" evidence="14">
    <location>
        <begin position="5"/>
        <end position="119"/>
    </location>
</feature>
<dbReference type="NCBIfam" id="TIGR00118">
    <property type="entry name" value="acolac_lg"/>
    <property type="match status" value="1"/>
</dbReference>
<protein>
    <recommendedName>
        <fullName evidence="4 11">Acetolactate synthase</fullName>
        <ecNumber evidence="4 11">2.2.1.6</ecNumber>
    </recommendedName>
</protein>
<dbReference type="GO" id="GO:0003984">
    <property type="term" value="F:acetolactate synthase activity"/>
    <property type="evidence" value="ECO:0007669"/>
    <property type="project" value="UniProtKB-EC"/>
</dbReference>
<dbReference type="GO" id="GO:0000287">
    <property type="term" value="F:magnesium ion binding"/>
    <property type="evidence" value="ECO:0007669"/>
    <property type="project" value="UniProtKB-UniRule"/>
</dbReference>
<evidence type="ECO:0000313" key="15">
    <source>
        <dbReference type="EMBL" id="MDC7227028.1"/>
    </source>
</evidence>
<dbReference type="GO" id="GO:0005948">
    <property type="term" value="C:acetolactate synthase complex"/>
    <property type="evidence" value="ECO:0007669"/>
    <property type="project" value="TreeGrafter"/>
</dbReference>
<dbReference type="EMBL" id="JAQQAL010000022">
    <property type="protein sequence ID" value="MDC7227028.1"/>
    <property type="molecule type" value="Genomic_DNA"/>
</dbReference>
<dbReference type="GO" id="GO:0009099">
    <property type="term" value="P:L-valine biosynthetic process"/>
    <property type="evidence" value="ECO:0007669"/>
    <property type="project" value="TreeGrafter"/>
</dbReference>
<dbReference type="FunFam" id="3.40.50.1220:FF:000008">
    <property type="entry name" value="Acetolactate synthase"/>
    <property type="match status" value="1"/>
</dbReference>
<evidence type="ECO:0000259" key="12">
    <source>
        <dbReference type="Pfam" id="PF00205"/>
    </source>
</evidence>
<evidence type="ECO:0000256" key="9">
    <source>
        <dbReference type="ARBA" id="ARBA00023052"/>
    </source>
</evidence>
<dbReference type="InterPro" id="IPR039368">
    <property type="entry name" value="AHAS_TPP"/>
</dbReference>
<feature type="domain" description="Thiamine pyrophosphate enzyme central" evidence="12">
    <location>
        <begin position="194"/>
        <end position="329"/>
    </location>
</feature>
<evidence type="ECO:0000256" key="2">
    <source>
        <dbReference type="ARBA" id="ARBA00005025"/>
    </source>
</evidence>
<dbReference type="InterPro" id="IPR029061">
    <property type="entry name" value="THDP-binding"/>
</dbReference>
<dbReference type="SUPFAM" id="SSF52467">
    <property type="entry name" value="DHS-like NAD/FAD-binding domain"/>
    <property type="match status" value="1"/>
</dbReference>
<comment type="cofactor">
    <cofactor evidence="11">
        <name>Mg(2+)</name>
        <dbReference type="ChEBI" id="CHEBI:18420"/>
    </cofactor>
    <text evidence="11">Binds 1 Mg(2+) ion per subunit.</text>
</comment>
<evidence type="ECO:0000256" key="8">
    <source>
        <dbReference type="ARBA" id="ARBA00022842"/>
    </source>
</evidence>
<dbReference type="PANTHER" id="PTHR18968:SF13">
    <property type="entry name" value="ACETOLACTATE SYNTHASE CATALYTIC SUBUNIT, MITOCHONDRIAL"/>
    <property type="match status" value="1"/>
</dbReference>
<dbReference type="InterPro" id="IPR012000">
    <property type="entry name" value="Thiamin_PyroP_enz_cen_dom"/>
</dbReference>
<dbReference type="Pfam" id="PF02776">
    <property type="entry name" value="TPP_enzyme_N"/>
    <property type="match status" value="1"/>
</dbReference>
<comment type="cofactor">
    <cofactor evidence="11">
        <name>thiamine diphosphate</name>
        <dbReference type="ChEBI" id="CHEBI:58937"/>
    </cofactor>
    <text evidence="11">Binds 1 thiamine pyrophosphate per subunit.</text>
</comment>
<evidence type="ECO:0000256" key="4">
    <source>
        <dbReference type="ARBA" id="ARBA00013145"/>
    </source>
</evidence>
<dbReference type="InterPro" id="IPR045229">
    <property type="entry name" value="TPP_enz"/>
</dbReference>
<dbReference type="InterPro" id="IPR011766">
    <property type="entry name" value="TPP_enzyme_TPP-bd"/>
</dbReference>
<evidence type="ECO:0000256" key="10">
    <source>
        <dbReference type="ARBA" id="ARBA00023304"/>
    </source>
</evidence>
<dbReference type="InterPro" id="IPR000399">
    <property type="entry name" value="TPP-bd_CS"/>
</dbReference>
<comment type="catalytic activity">
    <reaction evidence="11">
        <text>2 pyruvate + H(+) = (2S)-2-acetolactate + CO2</text>
        <dbReference type="Rhea" id="RHEA:25249"/>
        <dbReference type="ChEBI" id="CHEBI:15361"/>
        <dbReference type="ChEBI" id="CHEBI:15378"/>
        <dbReference type="ChEBI" id="CHEBI:16526"/>
        <dbReference type="ChEBI" id="CHEBI:58476"/>
        <dbReference type="EC" id="2.2.1.6"/>
    </reaction>
</comment>
<evidence type="ECO:0000313" key="16">
    <source>
        <dbReference type="Proteomes" id="UP001221217"/>
    </source>
</evidence>
<dbReference type="AlphaFoldDB" id="A0AAJ1MJ52"/>
<dbReference type="Proteomes" id="UP001221217">
    <property type="component" value="Unassembled WGS sequence"/>
</dbReference>
<dbReference type="Pfam" id="PF02775">
    <property type="entry name" value="TPP_enzyme_C"/>
    <property type="match status" value="1"/>
</dbReference>
<comment type="similarity">
    <text evidence="3 11">Belongs to the TPP enzyme family.</text>
</comment>
<proteinExistence type="inferred from homology"/>
<name>A0AAJ1MJ52_9SPIO</name>
<comment type="pathway">
    <text evidence="1 11">Amino-acid biosynthesis; L-isoleucine biosynthesis; L-isoleucine from 2-oxobutanoate: step 1/4.</text>
</comment>
<keyword evidence="8 11" id="KW-0460">Magnesium</keyword>
<keyword evidence="6 11" id="KW-0808">Transferase</keyword>
<dbReference type="GO" id="GO:0050660">
    <property type="term" value="F:flavin adenine dinucleotide binding"/>
    <property type="evidence" value="ECO:0007669"/>
    <property type="project" value="InterPro"/>
</dbReference>
<dbReference type="PROSITE" id="PS00187">
    <property type="entry name" value="TPP_ENZYMES"/>
    <property type="match status" value="1"/>
</dbReference>
<gene>
    <name evidence="15" type="primary">ilvB</name>
    <name evidence="15" type="ORF">PQJ61_09720</name>
</gene>